<comment type="caution">
    <text evidence="7">The sequence shown here is derived from an EMBL/GenBank/DDBJ whole genome shotgun (WGS) entry which is preliminary data.</text>
</comment>
<evidence type="ECO:0000313" key="8">
    <source>
        <dbReference type="Proteomes" id="UP000229681"/>
    </source>
</evidence>
<dbReference type="EMBL" id="PGTM01001015">
    <property type="protein sequence ID" value="PJF33303.1"/>
    <property type="molecule type" value="Genomic_DNA"/>
</dbReference>
<gene>
    <name evidence="7" type="ORF">CUN49_18905</name>
</gene>
<evidence type="ECO:0000256" key="1">
    <source>
        <dbReference type="ARBA" id="ARBA00001947"/>
    </source>
</evidence>
<dbReference type="Proteomes" id="UP000229681">
    <property type="component" value="Unassembled WGS sequence"/>
</dbReference>
<keyword evidence="6" id="KW-0472">Membrane</keyword>
<proteinExistence type="inferred from homology"/>
<feature type="transmembrane region" description="Helical" evidence="6">
    <location>
        <begin position="35"/>
        <end position="55"/>
    </location>
</feature>
<dbReference type="GO" id="GO:0046872">
    <property type="term" value="F:metal ion binding"/>
    <property type="evidence" value="ECO:0007669"/>
    <property type="project" value="UniProtKB-KW"/>
</dbReference>
<dbReference type="InterPro" id="IPR036291">
    <property type="entry name" value="NAD(P)-bd_dom_sf"/>
</dbReference>
<feature type="non-terminal residue" evidence="7">
    <location>
        <position position="99"/>
    </location>
</feature>
<keyword evidence="6" id="KW-0812">Transmembrane</keyword>
<dbReference type="GO" id="GO:0016491">
    <property type="term" value="F:oxidoreductase activity"/>
    <property type="evidence" value="ECO:0007669"/>
    <property type="project" value="UniProtKB-KW"/>
</dbReference>
<evidence type="ECO:0000256" key="3">
    <source>
        <dbReference type="ARBA" id="ARBA00022723"/>
    </source>
</evidence>
<accession>A0A2M8P6X2</accession>
<dbReference type="SUPFAM" id="SSF51735">
    <property type="entry name" value="NAD(P)-binding Rossmann-fold domains"/>
    <property type="match status" value="1"/>
</dbReference>
<keyword evidence="6" id="KW-1133">Transmembrane helix</keyword>
<sequence length="99" mass="10663">LKLPDNLPYEAGALIEPIACCVRALDRARVQGGDSVVVIGAGFNGVVMALLALHWGADRVAVLDRVPSRLARAESLGLTTFNVDETDWQERVKAWTGGY</sequence>
<feature type="non-terminal residue" evidence="7">
    <location>
        <position position="1"/>
    </location>
</feature>
<name>A0A2M8P6X2_9CHLR</name>
<protein>
    <submittedName>
        <fullName evidence="7">Uncharacterized protein</fullName>
    </submittedName>
</protein>
<evidence type="ECO:0000256" key="5">
    <source>
        <dbReference type="ARBA" id="ARBA00023002"/>
    </source>
</evidence>
<dbReference type="AlphaFoldDB" id="A0A2M8P6X2"/>
<reference evidence="7 8" key="1">
    <citation type="submission" date="2017-11" db="EMBL/GenBank/DDBJ databases">
        <title>Evolution of Phototrophy in the Chloroflexi Phylum Driven by Horizontal Gene Transfer.</title>
        <authorList>
            <person name="Ward L.M."/>
            <person name="Hemp J."/>
            <person name="Shih P.M."/>
            <person name="Mcglynn S.E."/>
            <person name="Fischer W."/>
        </authorList>
    </citation>
    <scope>NUCLEOTIDE SEQUENCE [LARGE SCALE GENOMIC DNA]</scope>
    <source>
        <strain evidence="7">JP3_13</strain>
    </source>
</reference>
<organism evidence="7 8">
    <name type="scientific">Candidatus Thermofonsia Clade 1 bacterium</name>
    <dbReference type="NCBI Taxonomy" id="2364210"/>
    <lineage>
        <taxon>Bacteria</taxon>
        <taxon>Bacillati</taxon>
        <taxon>Chloroflexota</taxon>
        <taxon>Candidatus Thermofontia</taxon>
        <taxon>Candidatus Thermofonsia Clade 1</taxon>
    </lineage>
</organism>
<keyword evidence="4" id="KW-0862">Zinc</keyword>
<keyword evidence="5" id="KW-0560">Oxidoreductase</keyword>
<dbReference type="Gene3D" id="3.40.50.720">
    <property type="entry name" value="NAD(P)-binding Rossmann-like Domain"/>
    <property type="match status" value="1"/>
</dbReference>
<comment type="similarity">
    <text evidence="2">Belongs to the zinc-containing alcohol dehydrogenase family.</text>
</comment>
<comment type="cofactor">
    <cofactor evidence="1">
        <name>Zn(2+)</name>
        <dbReference type="ChEBI" id="CHEBI:29105"/>
    </cofactor>
</comment>
<evidence type="ECO:0000256" key="4">
    <source>
        <dbReference type="ARBA" id="ARBA00022833"/>
    </source>
</evidence>
<keyword evidence="3" id="KW-0479">Metal-binding</keyword>
<evidence type="ECO:0000256" key="6">
    <source>
        <dbReference type="SAM" id="Phobius"/>
    </source>
</evidence>
<evidence type="ECO:0000256" key="2">
    <source>
        <dbReference type="ARBA" id="ARBA00008072"/>
    </source>
</evidence>
<dbReference type="Gene3D" id="3.90.180.10">
    <property type="entry name" value="Medium-chain alcohol dehydrogenases, catalytic domain"/>
    <property type="match status" value="1"/>
</dbReference>
<dbReference type="PANTHER" id="PTHR43161">
    <property type="entry name" value="SORBITOL DEHYDROGENASE"/>
    <property type="match status" value="1"/>
</dbReference>
<evidence type="ECO:0000313" key="7">
    <source>
        <dbReference type="EMBL" id="PJF33303.1"/>
    </source>
</evidence>